<gene>
    <name evidence="3" type="ORF">C7M84_012498</name>
</gene>
<proteinExistence type="predicted"/>
<keyword evidence="1" id="KW-0472">Membrane</keyword>
<dbReference type="OrthoDB" id="6412627at2759"/>
<feature type="domain" description="Phosphatidylserine Lipase ABHD16 N-terminal" evidence="2">
    <location>
        <begin position="3"/>
        <end position="90"/>
    </location>
</feature>
<dbReference type="InterPro" id="IPR054518">
    <property type="entry name" value="ABHD16_N"/>
</dbReference>
<accession>A0A3R7QJB1</accession>
<evidence type="ECO:0000259" key="2">
    <source>
        <dbReference type="Pfam" id="PF22990"/>
    </source>
</evidence>
<dbReference type="EMBL" id="QCYY01002583">
    <property type="protein sequence ID" value="ROT69304.1"/>
    <property type="molecule type" value="Genomic_DNA"/>
</dbReference>
<reference evidence="3 4" key="2">
    <citation type="submission" date="2019-01" db="EMBL/GenBank/DDBJ databases">
        <title>The decoding of complex shrimp genome reveals the adaptation for benthos swimmer, frequently molting mechanism and breeding impact on genome.</title>
        <authorList>
            <person name="Sun Y."/>
            <person name="Gao Y."/>
            <person name="Yu Y."/>
        </authorList>
    </citation>
    <scope>NUCLEOTIDE SEQUENCE [LARGE SCALE GENOMIC DNA]</scope>
    <source>
        <tissue evidence="3">Muscle</tissue>
    </source>
</reference>
<feature type="transmembrane region" description="Helical" evidence="1">
    <location>
        <begin position="47"/>
        <end position="68"/>
    </location>
</feature>
<feature type="transmembrane region" description="Helical" evidence="1">
    <location>
        <begin position="89"/>
        <end position="110"/>
    </location>
</feature>
<keyword evidence="1" id="KW-1133">Transmembrane helix</keyword>
<name>A0A3R7QJB1_PENVA</name>
<evidence type="ECO:0000256" key="1">
    <source>
        <dbReference type="SAM" id="Phobius"/>
    </source>
</evidence>
<organism evidence="3 4">
    <name type="scientific">Penaeus vannamei</name>
    <name type="common">Whiteleg shrimp</name>
    <name type="synonym">Litopenaeus vannamei</name>
    <dbReference type="NCBI Taxonomy" id="6689"/>
    <lineage>
        <taxon>Eukaryota</taxon>
        <taxon>Metazoa</taxon>
        <taxon>Ecdysozoa</taxon>
        <taxon>Arthropoda</taxon>
        <taxon>Crustacea</taxon>
        <taxon>Multicrustacea</taxon>
        <taxon>Malacostraca</taxon>
        <taxon>Eumalacostraca</taxon>
        <taxon>Eucarida</taxon>
        <taxon>Decapoda</taxon>
        <taxon>Dendrobranchiata</taxon>
        <taxon>Penaeoidea</taxon>
        <taxon>Penaeidae</taxon>
        <taxon>Penaeus</taxon>
    </lineage>
</organism>
<evidence type="ECO:0000313" key="4">
    <source>
        <dbReference type="Proteomes" id="UP000283509"/>
    </source>
</evidence>
<reference evidence="3 4" key="1">
    <citation type="submission" date="2018-04" db="EMBL/GenBank/DDBJ databases">
        <authorList>
            <person name="Zhang X."/>
            <person name="Yuan J."/>
            <person name="Li F."/>
            <person name="Xiang J."/>
        </authorList>
    </citation>
    <scope>NUCLEOTIDE SEQUENCE [LARGE SCALE GENOMIC DNA]</scope>
    <source>
        <tissue evidence="3">Muscle</tissue>
    </source>
</reference>
<dbReference type="AlphaFoldDB" id="A0A3R7QJB1"/>
<dbReference type="Proteomes" id="UP000283509">
    <property type="component" value="Unassembled WGS sequence"/>
</dbReference>
<sequence length="138" mass="15719">MSLFWSCLVGPRLYSVYGQIRSGKQVIPYVANALEQFGNNIMKGLNIMYNIGYFASPFIAYSVYQWEYSSYITAAKLPTLKMAKSNVRLLGYFVLYLVFLVLGAAIFSAIEAPEEISTIRAIRRRRQEFLKDFPCLSG</sequence>
<keyword evidence="1" id="KW-0812">Transmembrane</keyword>
<protein>
    <submittedName>
        <fullName evidence="3">Putative secreted protein</fullName>
    </submittedName>
</protein>
<evidence type="ECO:0000313" key="3">
    <source>
        <dbReference type="EMBL" id="ROT69304.1"/>
    </source>
</evidence>
<dbReference type="Pfam" id="PF22990">
    <property type="entry name" value="ABHD16_N"/>
    <property type="match status" value="1"/>
</dbReference>
<keyword evidence="4" id="KW-1185">Reference proteome</keyword>
<comment type="caution">
    <text evidence="3">The sequence shown here is derived from an EMBL/GenBank/DDBJ whole genome shotgun (WGS) entry which is preliminary data.</text>
</comment>
<dbReference type="Gene3D" id="1.10.287.70">
    <property type="match status" value="1"/>
</dbReference>